<dbReference type="SUPFAM" id="SSF50978">
    <property type="entry name" value="WD40 repeat-like"/>
    <property type="match status" value="1"/>
</dbReference>
<evidence type="ECO:0000256" key="4">
    <source>
        <dbReference type="SAM" id="MobiDB-lite"/>
    </source>
</evidence>
<evidence type="ECO:0000256" key="3">
    <source>
        <dbReference type="PROSITE-ProRule" id="PRU00221"/>
    </source>
</evidence>
<dbReference type="CDD" id="cd00200">
    <property type="entry name" value="WD40"/>
    <property type="match status" value="1"/>
</dbReference>
<accession>A0AAV4IRE2</accession>
<name>A0AAV4IRE2_9GAST</name>
<feature type="compositionally biased region" description="Polar residues" evidence="4">
    <location>
        <begin position="1"/>
        <end position="29"/>
    </location>
</feature>
<feature type="compositionally biased region" description="Low complexity" evidence="4">
    <location>
        <begin position="42"/>
        <end position="52"/>
    </location>
</feature>
<sequence>MLRRSGSTRSTDENVFSRLSTSSLGGESNRTQDKGYITPARGSISASGSSSKSGLLTCTHTAEGHSRAVLAVHATDTLMLTGSKDRTAKLWDLGRGAELLTLSGHPSNVVKVAFCPRAQLAFTVSQSTVRVWDTRRGPEACIKTLSSSGLTINGPAVSNRSSDGMGREHQINDVSLAPDGNSLFCAAGNAVQIWDLRRYSQAGRLSGHQAPVMALALTKDGSNTLVISGSKDHYIKIFEVIEDAAGILTPKFNLEPPHYDGIQSLALQGSTLFSGSRDMCIKKWDLHTKQLKHSINAAHKDWVCALDFIPGTDTLVSGCRAGFLKLWQADTCASLGEVRAHSSAINAIATNTSSIFTASNDCVSLWRYRPENTQQADDSTSS</sequence>
<comment type="caution">
    <text evidence="5">The sequence shown here is derived from an EMBL/GenBank/DDBJ whole genome shotgun (WGS) entry which is preliminary data.</text>
</comment>
<evidence type="ECO:0000313" key="5">
    <source>
        <dbReference type="EMBL" id="GFS13139.1"/>
    </source>
</evidence>
<dbReference type="EMBL" id="BMAT01002751">
    <property type="protein sequence ID" value="GFS13139.1"/>
    <property type="molecule type" value="Genomic_DNA"/>
</dbReference>
<evidence type="ECO:0000256" key="1">
    <source>
        <dbReference type="ARBA" id="ARBA00022574"/>
    </source>
</evidence>
<dbReference type="PANTHER" id="PTHR19848">
    <property type="entry name" value="WD40 REPEAT PROTEIN"/>
    <property type="match status" value="1"/>
</dbReference>
<dbReference type="PROSITE" id="PS50294">
    <property type="entry name" value="WD_REPEATS_REGION"/>
    <property type="match status" value="1"/>
</dbReference>
<dbReference type="InterPro" id="IPR020472">
    <property type="entry name" value="WD40_PAC1"/>
</dbReference>
<keyword evidence="1 3" id="KW-0853">WD repeat</keyword>
<evidence type="ECO:0000313" key="6">
    <source>
        <dbReference type="Proteomes" id="UP000762676"/>
    </source>
</evidence>
<dbReference type="InterPro" id="IPR019775">
    <property type="entry name" value="WD40_repeat_CS"/>
</dbReference>
<dbReference type="InterPro" id="IPR001680">
    <property type="entry name" value="WD40_rpt"/>
</dbReference>
<dbReference type="InterPro" id="IPR036322">
    <property type="entry name" value="WD40_repeat_dom_sf"/>
</dbReference>
<dbReference type="Pfam" id="PF00400">
    <property type="entry name" value="WD40"/>
    <property type="match status" value="6"/>
</dbReference>
<feature type="repeat" description="WD" evidence="3">
    <location>
        <begin position="205"/>
        <end position="240"/>
    </location>
</feature>
<keyword evidence="2" id="KW-0677">Repeat</keyword>
<dbReference type="InterPro" id="IPR015943">
    <property type="entry name" value="WD40/YVTN_repeat-like_dom_sf"/>
</dbReference>
<dbReference type="PROSITE" id="PS00678">
    <property type="entry name" value="WD_REPEATS_1"/>
    <property type="match status" value="1"/>
</dbReference>
<dbReference type="PANTHER" id="PTHR19848:SF8">
    <property type="entry name" value="F-BOX AND WD REPEAT DOMAIN CONTAINING 7"/>
    <property type="match status" value="1"/>
</dbReference>
<dbReference type="Proteomes" id="UP000762676">
    <property type="component" value="Unassembled WGS sequence"/>
</dbReference>
<feature type="repeat" description="WD" evidence="3">
    <location>
        <begin position="296"/>
        <end position="331"/>
    </location>
</feature>
<protein>
    <submittedName>
        <fullName evidence="5">Kinesin-like protein KIF21A</fullName>
    </submittedName>
</protein>
<reference evidence="5 6" key="1">
    <citation type="journal article" date="2021" name="Elife">
        <title>Chloroplast acquisition without the gene transfer in kleptoplastic sea slugs, Plakobranchus ocellatus.</title>
        <authorList>
            <person name="Maeda T."/>
            <person name="Takahashi S."/>
            <person name="Yoshida T."/>
            <person name="Shimamura S."/>
            <person name="Takaki Y."/>
            <person name="Nagai Y."/>
            <person name="Toyoda A."/>
            <person name="Suzuki Y."/>
            <person name="Arimoto A."/>
            <person name="Ishii H."/>
            <person name="Satoh N."/>
            <person name="Nishiyama T."/>
            <person name="Hasebe M."/>
            <person name="Maruyama T."/>
            <person name="Minagawa J."/>
            <person name="Obokata J."/>
            <person name="Shigenobu S."/>
        </authorList>
    </citation>
    <scope>NUCLEOTIDE SEQUENCE [LARGE SCALE GENOMIC DNA]</scope>
</reference>
<feature type="region of interest" description="Disordered" evidence="4">
    <location>
        <begin position="1"/>
        <end position="52"/>
    </location>
</feature>
<dbReference type="SMART" id="SM00320">
    <property type="entry name" value="WD40"/>
    <property type="match status" value="7"/>
</dbReference>
<organism evidence="5 6">
    <name type="scientific">Elysia marginata</name>
    <dbReference type="NCBI Taxonomy" id="1093978"/>
    <lineage>
        <taxon>Eukaryota</taxon>
        <taxon>Metazoa</taxon>
        <taxon>Spiralia</taxon>
        <taxon>Lophotrochozoa</taxon>
        <taxon>Mollusca</taxon>
        <taxon>Gastropoda</taxon>
        <taxon>Heterobranchia</taxon>
        <taxon>Euthyneura</taxon>
        <taxon>Panpulmonata</taxon>
        <taxon>Sacoglossa</taxon>
        <taxon>Placobranchoidea</taxon>
        <taxon>Plakobranchidae</taxon>
        <taxon>Elysia</taxon>
    </lineage>
</organism>
<dbReference type="AlphaFoldDB" id="A0AAV4IRE2"/>
<feature type="repeat" description="WD" evidence="3">
    <location>
        <begin position="102"/>
        <end position="137"/>
    </location>
</feature>
<feature type="repeat" description="WD" evidence="3">
    <location>
        <begin position="62"/>
        <end position="101"/>
    </location>
</feature>
<dbReference type="PROSITE" id="PS50082">
    <property type="entry name" value="WD_REPEATS_2"/>
    <property type="match status" value="4"/>
</dbReference>
<keyword evidence="6" id="KW-1185">Reference proteome</keyword>
<proteinExistence type="predicted"/>
<evidence type="ECO:0000256" key="2">
    <source>
        <dbReference type="ARBA" id="ARBA00022737"/>
    </source>
</evidence>
<dbReference type="Gene3D" id="2.130.10.10">
    <property type="entry name" value="YVTN repeat-like/Quinoprotein amine dehydrogenase"/>
    <property type="match status" value="3"/>
</dbReference>
<dbReference type="FunFam" id="2.130.10.10:FF:000164">
    <property type="entry name" value="Kinesin family member 21A"/>
    <property type="match status" value="1"/>
</dbReference>
<dbReference type="PRINTS" id="PR00320">
    <property type="entry name" value="GPROTEINBRPT"/>
</dbReference>
<gene>
    <name evidence="5" type="ORF">ElyMa_001389400</name>
</gene>